<reference evidence="4" key="1">
    <citation type="submission" date="2018-10" db="EMBL/GenBank/DDBJ databases">
        <title>Hidden diversity of soil giant viruses.</title>
        <authorList>
            <person name="Schulz F."/>
            <person name="Alteio L."/>
            <person name="Goudeau D."/>
            <person name="Ryan E.M."/>
            <person name="Malmstrom R.R."/>
            <person name="Blanchard J."/>
            <person name="Woyke T."/>
        </authorList>
    </citation>
    <scope>NUCLEOTIDE SEQUENCE</scope>
    <source>
        <strain evidence="4">TEV1</strain>
    </source>
</reference>
<dbReference type="InterPro" id="IPR055730">
    <property type="entry name" value="P11_C"/>
</dbReference>
<dbReference type="EMBL" id="MK071982">
    <property type="protein sequence ID" value="AYV76178.1"/>
    <property type="molecule type" value="Genomic_DNA"/>
</dbReference>
<evidence type="ECO:0000256" key="2">
    <source>
        <dbReference type="SAM" id="Phobius"/>
    </source>
</evidence>
<feature type="region of interest" description="Disordered" evidence="1">
    <location>
        <begin position="50"/>
        <end position="90"/>
    </location>
</feature>
<feature type="domain" description="Minor capsid protein P11 C-terminal conserved region" evidence="3">
    <location>
        <begin position="204"/>
        <end position="285"/>
    </location>
</feature>
<name>A0A3G4ZMV3_9VIRU</name>
<evidence type="ECO:0000256" key="1">
    <source>
        <dbReference type="SAM" id="MobiDB-lite"/>
    </source>
</evidence>
<feature type="compositionally biased region" description="Acidic residues" evidence="1">
    <location>
        <begin position="60"/>
        <end position="70"/>
    </location>
</feature>
<proteinExistence type="predicted"/>
<sequence length="285" mass="32620">MSKTLYIVGAIILVIILYLWYSQSGSTKNESFIPIGDEDETQGVEYKNMIDNDRNNAGNEDTDGEYDYQDENTPIDYVNPNGDEEPDTYEDSYYEQGPSYRQQVRDIINNSEEGKIADRIKRKFVTVDTARPGVYKMVDYVNGVRGSQTINEDLESYLENSNDLIQDDYMENDKYSGYDESDGQFASYKPERRKSDKYKLDEIFNSGNFLPKSKNNDWFEVLPEAISAKNRHLINVSKPIGINTIGTSLRNASWDIRGTPTCPKFVVAPWLQSTIEPDTNMKSLC</sequence>
<organism evidence="4">
    <name type="scientific">Terrestrivirus sp</name>
    <dbReference type="NCBI Taxonomy" id="2487775"/>
    <lineage>
        <taxon>Viruses</taxon>
        <taxon>Varidnaviria</taxon>
        <taxon>Bamfordvirae</taxon>
        <taxon>Nucleocytoviricota</taxon>
        <taxon>Megaviricetes</taxon>
        <taxon>Imitervirales</taxon>
        <taxon>Mimiviridae</taxon>
        <taxon>Klosneuvirinae</taxon>
    </lineage>
</organism>
<protein>
    <recommendedName>
        <fullName evidence="3">Minor capsid protein P11 C-terminal conserved region domain-containing protein</fullName>
    </recommendedName>
</protein>
<evidence type="ECO:0000313" key="4">
    <source>
        <dbReference type="EMBL" id="AYV76178.1"/>
    </source>
</evidence>
<keyword evidence="2" id="KW-0472">Membrane</keyword>
<evidence type="ECO:0000259" key="3">
    <source>
        <dbReference type="Pfam" id="PF23983"/>
    </source>
</evidence>
<feature type="transmembrane region" description="Helical" evidence="2">
    <location>
        <begin position="5"/>
        <end position="21"/>
    </location>
</feature>
<gene>
    <name evidence="4" type="ORF">Terrestrivirus4_226</name>
</gene>
<keyword evidence="2" id="KW-1133">Transmembrane helix</keyword>
<dbReference type="Pfam" id="PF23983">
    <property type="entry name" value="P11_C"/>
    <property type="match status" value="1"/>
</dbReference>
<keyword evidence="2" id="KW-0812">Transmembrane</keyword>
<accession>A0A3G4ZMV3</accession>